<dbReference type="Proteomes" id="UP000509301">
    <property type="component" value="Chromosome"/>
</dbReference>
<name>A0A6N0NVK2_9CREN</name>
<dbReference type="AlphaFoldDB" id="A0A6N0NVK2"/>
<keyword evidence="2" id="KW-1185">Reference proteome</keyword>
<sequence length="66" mass="7671">MSQVELISIHVNVKGYEEAAEKINYLFKSPDTLDGMREELKTLAHELSWDNHARKIREELENVGML</sequence>
<proteinExistence type="predicted"/>
<evidence type="ECO:0000313" key="2">
    <source>
        <dbReference type="Proteomes" id="UP000509301"/>
    </source>
</evidence>
<dbReference type="OrthoDB" id="132546at2157"/>
<accession>A0A6N0NVK2</accession>
<organism evidence="1 2">
    <name type="scientific">Metallosphaera tengchongensis</name>
    <dbReference type="NCBI Taxonomy" id="1532350"/>
    <lineage>
        <taxon>Archaea</taxon>
        <taxon>Thermoproteota</taxon>
        <taxon>Thermoprotei</taxon>
        <taxon>Sulfolobales</taxon>
        <taxon>Sulfolobaceae</taxon>
        <taxon>Metallosphaera</taxon>
    </lineage>
</organism>
<evidence type="ECO:0008006" key="3">
    <source>
        <dbReference type="Google" id="ProtNLM"/>
    </source>
</evidence>
<dbReference type="RefSeq" id="WP_174632271.1">
    <property type="nucleotide sequence ID" value="NZ_CP049074.1"/>
</dbReference>
<protein>
    <recommendedName>
        <fullName evidence="3">CopG family transcriptional regulator</fullName>
    </recommendedName>
</protein>
<evidence type="ECO:0000313" key="1">
    <source>
        <dbReference type="EMBL" id="QKR00856.1"/>
    </source>
</evidence>
<dbReference type="GeneID" id="55642496"/>
<reference evidence="1 2" key="1">
    <citation type="submission" date="2020-02" db="EMBL/GenBank/DDBJ databases">
        <title>Comparative genome analysis reveals the metabolism and evolution of the thermophilic archaeal genus Metallosphaera.</title>
        <authorList>
            <person name="Jiang C."/>
        </authorList>
    </citation>
    <scope>NUCLEOTIDE SEQUENCE [LARGE SCALE GENOMIC DNA]</scope>
    <source>
        <strain evidence="1 2">Ric-A</strain>
    </source>
</reference>
<gene>
    <name evidence="1" type="ORF">GWK48_11095</name>
</gene>
<dbReference type="KEGG" id="mten:GWK48_11095"/>
<dbReference type="EMBL" id="CP049074">
    <property type="protein sequence ID" value="QKR00856.1"/>
    <property type="molecule type" value="Genomic_DNA"/>
</dbReference>